<sequence length="356" mass="40745">MCVWLVAATSFCISLSIADPDILTFESQIAKNILSEDIRVEGRSIPFVIADYLPIEPDLTGGTDYCKLKVAEAYQHFVYALAKYYNCDIKHISGVSIHKLHGQVFDPDQSEKSQSPTSKYTPEERAKCNRAKIGGYCPTYLQYAECVFKNYVIKGNEAAAAKLDQLKDKRRFFHPLFRDYISRSKNVYTPLLDETIFQLCRFVNNACPSLNPQFEDRGGFKLLHICGVFDVYTPLHGYDSLYEHTLTRKERKTLVKEDRKLGETFYLNTTFAGVEFSPLGVPHDVHINSKASIDSYFHEKCRKRCEYFSEVKTLTDGWKKLSNFGYNRQLLLCIHHSVLCPTCPICETMDVSFTST</sequence>
<reference evidence="2" key="1">
    <citation type="submission" date="2023-08" db="EMBL/GenBank/DDBJ databases">
        <title>Draft sequence of the Babesia gibsoni genome.</title>
        <authorList>
            <person name="Yamagishi J.Y."/>
            <person name="Xuan X.X."/>
        </authorList>
    </citation>
    <scope>NUCLEOTIDE SEQUENCE</scope>
    <source>
        <strain evidence="2">Azabu</strain>
    </source>
</reference>
<dbReference type="EMBL" id="JAVEPI010000004">
    <property type="protein sequence ID" value="KAK1442442.1"/>
    <property type="molecule type" value="Genomic_DNA"/>
</dbReference>
<accession>A0AAD8PDK5</accession>
<evidence type="ECO:0000313" key="2">
    <source>
        <dbReference type="EMBL" id="KAK1442442.1"/>
    </source>
</evidence>
<feature type="chain" id="PRO_5042004792" evidence="1">
    <location>
        <begin position="19"/>
        <end position="356"/>
    </location>
</feature>
<evidence type="ECO:0000256" key="1">
    <source>
        <dbReference type="SAM" id="SignalP"/>
    </source>
</evidence>
<keyword evidence="1" id="KW-0732">Signal</keyword>
<feature type="signal peptide" evidence="1">
    <location>
        <begin position="1"/>
        <end position="18"/>
    </location>
</feature>
<proteinExistence type="predicted"/>
<dbReference type="AlphaFoldDB" id="A0AAD8PDK5"/>
<evidence type="ECO:0000313" key="3">
    <source>
        <dbReference type="Proteomes" id="UP001230268"/>
    </source>
</evidence>
<comment type="caution">
    <text evidence="2">The sequence shown here is derived from an EMBL/GenBank/DDBJ whole genome shotgun (WGS) entry which is preliminary data.</text>
</comment>
<keyword evidence="3" id="KW-1185">Reference proteome</keyword>
<organism evidence="2 3">
    <name type="scientific">Babesia gibsoni</name>
    <dbReference type="NCBI Taxonomy" id="33632"/>
    <lineage>
        <taxon>Eukaryota</taxon>
        <taxon>Sar</taxon>
        <taxon>Alveolata</taxon>
        <taxon>Apicomplexa</taxon>
        <taxon>Aconoidasida</taxon>
        <taxon>Piroplasmida</taxon>
        <taxon>Babesiidae</taxon>
        <taxon>Babesia</taxon>
    </lineage>
</organism>
<protein>
    <submittedName>
        <fullName evidence="2">Uncharacterized protein</fullName>
    </submittedName>
</protein>
<gene>
    <name evidence="2" type="ORF">BgAZ_404720</name>
</gene>
<dbReference type="Proteomes" id="UP001230268">
    <property type="component" value="Unassembled WGS sequence"/>
</dbReference>
<name>A0AAD8PDK5_BABGI</name>